<dbReference type="Proteomes" id="UP001180724">
    <property type="component" value="Unassembled WGS sequence"/>
</dbReference>
<dbReference type="RefSeq" id="WP_311571178.1">
    <property type="nucleotide sequence ID" value="NZ_JAVRFH010000004.1"/>
</dbReference>
<dbReference type="PANTHER" id="PTHR34613">
    <property type="entry name" value="SLL0800 PROTEIN"/>
    <property type="match status" value="1"/>
</dbReference>
<keyword evidence="2" id="KW-1185">Reference proteome</keyword>
<proteinExistence type="predicted"/>
<evidence type="ECO:0000313" key="2">
    <source>
        <dbReference type="Proteomes" id="UP001180724"/>
    </source>
</evidence>
<organism evidence="1 2">
    <name type="scientific">Streptomyces lancefieldiae</name>
    <dbReference type="NCBI Taxonomy" id="3075520"/>
    <lineage>
        <taxon>Bacteria</taxon>
        <taxon>Bacillati</taxon>
        <taxon>Actinomycetota</taxon>
        <taxon>Actinomycetes</taxon>
        <taxon>Kitasatosporales</taxon>
        <taxon>Streptomycetaceae</taxon>
        <taxon>Streptomyces</taxon>
    </lineage>
</organism>
<dbReference type="PANTHER" id="PTHR34613:SF1">
    <property type="entry name" value="SLL6017 PROTEIN"/>
    <property type="match status" value="1"/>
</dbReference>
<evidence type="ECO:0000313" key="1">
    <source>
        <dbReference type="EMBL" id="MDT0609606.1"/>
    </source>
</evidence>
<evidence type="ECO:0008006" key="3">
    <source>
        <dbReference type="Google" id="ProtNLM"/>
    </source>
</evidence>
<name>A0ABU3AHE1_9ACTN</name>
<sequence length="311" mass="34687">MVTSTHEASHRLFQEHPEALAPVFEALGLPPPSKQDFDELSPDATEIRPMERRVDSVFRYAPDMGENFLLAVESQTKKDPDKARSWAYYVAYLCAKHDLPVVLVAVCRDRATAKWAVGPFECAVASWPTQTTRPIVLGPQTVPAVTDEATVARRPALAVLSAIVHSENRRAPDILEVIARGLLSFEPDITKYWFEMVEIGLESTPTRENWRKLMQDVVTHSPRHRTLFEEKYLEGKAEGKAEGEARGEAKGVLRVLEVRGFVITDAVRERITTCTDLALLNDWLDRAGTVERAEDLFAPGTGPAELSEEAP</sequence>
<gene>
    <name evidence="1" type="ORF">RM812_05080</name>
</gene>
<protein>
    <recommendedName>
        <fullName evidence="3">Transposase</fullName>
    </recommendedName>
</protein>
<comment type="caution">
    <text evidence="1">The sequence shown here is derived from an EMBL/GenBank/DDBJ whole genome shotgun (WGS) entry which is preliminary data.</text>
</comment>
<reference evidence="1" key="1">
    <citation type="submission" date="2024-05" db="EMBL/GenBank/DDBJ databases">
        <title>30 novel species of actinomycetes from the DSMZ collection.</title>
        <authorList>
            <person name="Nouioui I."/>
        </authorList>
    </citation>
    <scope>NUCLEOTIDE SEQUENCE</scope>
    <source>
        <strain evidence="1">DSM 40712</strain>
    </source>
</reference>
<dbReference type="EMBL" id="JAVRFH010000004">
    <property type="protein sequence ID" value="MDT0609606.1"/>
    <property type="molecule type" value="Genomic_DNA"/>
</dbReference>
<accession>A0ABU3AHE1</accession>